<gene>
    <name evidence="1" type="ORF">KCG49_09965</name>
</gene>
<reference evidence="1" key="1">
    <citation type="submission" date="2021-04" db="EMBL/GenBank/DDBJ databases">
        <authorList>
            <person name="Pira H."/>
            <person name="Risdian C."/>
            <person name="Wink J."/>
        </authorList>
    </citation>
    <scope>NUCLEOTIDE SEQUENCE</scope>
    <source>
        <strain evidence="1">WHY3</strain>
    </source>
</reference>
<dbReference type="AlphaFoldDB" id="A0A9X1F9E4"/>
<dbReference type="Proteomes" id="UP001138894">
    <property type="component" value="Unassembled WGS sequence"/>
</dbReference>
<organism evidence="1 2">
    <name type="scientific">Winogradskyella luteola</name>
    <dbReference type="NCBI Taxonomy" id="2828330"/>
    <lineage>
        <taxon>Bacteria</taxon>
        <taxon>Pseudomonadati</taxon>
        <taxon>Bacteroidota</taxon>
        <taxon>Flavobacteriia</taxon>
        <taxon>Flavobacteriales</taxon>
        <taxon>Flavobacteriaceae</taxon>
        <taxon>Winogradskyella</taxon>
    </lineage>
</organism>
<name>A0A9X1F9E4_9FLAO</name>
<keyword evidence="2" id="KW-1185">Reference proteome</keyword>
<proteinExistence type="predicted"/>
<dbReference type="RefSeq" id="WP_218546248.1">
    <property type="nucleotide sequence ID" value="NZ_JAGSPD010000007.1"/>
</dbReference>
<accession>A0A9X1F9E4</accession>
<evidence type="ECO:0000313" key="1">
    <source>
        <dbReference type="EMBL" id="MBV7269511.1"/>
    </source>
</evidence>
<protein>
    <recommendedName>
        <fullName evidence="3">Lipocalin-like domain-containing protein</fullName>
    </recommendedName>
</protein>
<evidence type="ECO:0008006" key="3">
    <source>
        <dbReference type="Google" id="ProtNLM"/>
    </source>
</evidence>
<comment type="caution">
    <text evidence="1">The sequence shown here is derived from an EMBL/GenBank/DDBJ whole genome shotgun (WGS) entry which is preliminary data.</text>
</comment>
<evidence type="ECO:0000313" key="2">
    <source>
        <dbReference type="Proteomes" id="UP001138894"/>
    </source>
</evidence>
<sequence length="148" mass="17614">MKRILLLLVLCISPTIITSQSKIKASELIGCWKIYSEENKFYKNATVYRPCDYQSMFEKKGKRFRYKMVLESNHTCYYLTIGVSDIHKMKRGKWVFNKENGKVMIYNSKDYLIKSFKIQLLEKNLLLIQNIKDKTRFKAFLKYSLLAL</sequence>
<dbReference type="EMBL" id="JAGSPD010000007">
    <property type="protein sequence ID" value="MBV7269511.1"/>
    <property type="molecule type" value="Genomic_DNA"/>
</dbReference>